<feature type="region of interest" description="Disordered" evidence="1">
    <location>
        <begin position="1"/>
        <end position="89"/>
    </location>
</feature>
<proteinExistence type="predicted"/>
<comment type="caution">
    <text evidence="2">The sequence shown here is derived from an EMBL/GenBank/DDBJ whole genome shotgun (WGS) entry which is preliminary data.</text>
</comment>
<evidence type="ECO:0000256" key="1">
    <source>
        <dbReference type="SAM" id="MobiDB-lite"/>
    </source>
</evidence>
<organism evidence="2 3">
    <name type="scientific">Dipteronia sinensis</name>
    <dbReference type="NCBI Taxonomy" id="43782"/>
    <lineage>
        <taxon>Eukaryota</taxon>
        <taxon>Viridiplantae</taxon>
        <taxon>Streptophyta</taxon>
        <taxon>Embryophyta</taxon>
        <taxon>Tracheophyta</taxon>
        <taxon>Spermatophyta</taxon>
        <taxon>Magnoliopsida</taxon>
        <taxon>eudicotyledons</taxon>
        <taxon>Gunneridae</taxon>
        <taxon>Pentapetalae</taxon>
        <taxon>rosids</taxon>
        <taxon>malvids</taxon>
        <taxon>Sapindales</taxon>
        <taxon>Sapindaceae</taxon>
        <taxon>Hippocastanoideae</taxon>
        <taxon>Acereae</taxon>
        <taxon>Dipteronia</taxon>
    </lineage>
</organism>
<keyword evidence="3" id="KW-1185">Reference proteome</keyword>
<reference evidence="2" key="1">
    <citation type="journal article" date="2023" name="Plant J.">
        <title>Genome sequences and population genomics provide insights into the demographic history, inbreeding, and mutation load of two 'living fossil' tree species of Dipteronia.</title>
        <authorList>
            <person name="Feng Y."/>
            <person name="Comes H.P."/>
            <person name="Chen J."/>
            <person name="Zhu S."/>
            <person name="Lu R."/>
            <person name="Zhang X."/>
            <person name="Li P."/>
            <person name="Qiu J."/>
            <person name="Olsen K.M."/>
            <person name="Qiu Y."/>
        </authorList>
    </citation>
    <scope>NUCLEOTIDE SEQUENCE</scope>
    <source>
        <strain evidence="2">NBL</strain>
    </source>
</reference>
<sequence length="185" mass="21424">MAVTGDGRRRTPVDEDQGCYRTSSGNRERRFGRGCVQTSATVDGGQSFPPTPLFSGPSDKECRSRRYSAHQRSRSPPFVHKYRHHPPLSSSSSEFHYHHICNQYHDHDQILHPTPHIHHYRYPHHQDQHSNPISDSPHTYTTNYIPINPLNSFIYNNQRPKNISNPSTIHLYHHQPSSPSFTQKK</sequence>
<name>A0AAE0DUA0_9ROSI</name>
<evidence type="ECO:0000313" key="3">
    <source>
        <dbReference type="Proteomes" id="UP001281410"/>
    </source>
</evidence>
<protein>
    <submittedName>
        <fullName evidence="2">Uncharacterized protein</fullName>
    </submittedName>
</protein>
<dbReference type="Proteomes" id="UP001281410">
    <property type="component" value="Unassembled WGS sequence"/>
</dbReference>
<feature type="compositionally biased region" description="Basic and acidic residues" evidence="1">
    <location>
        <begin position="1"/>
        <end position="13"/>
    </location>
</feature>
<accession>A0AAE0DUA0</accession>
<gene>
    <name evidence="2" type="ORF">Dsin_032391</name>
</gene>
<evidence type="ECO:0000313" key="2">
    <source>
        <dbReference type="EMBL" id="KAK3185105.1"/>
    </source>
</evidence>
<dbReference type="EMBL" id="JANJYJ010000010">
    <property type="protein sequence ID" value="KAK3185105.1"/>
    <property type="molecule type" value="Genomic_DNA"/>
</dbReference>
<dbReference type="AlphaFoldDB" id="A0AAE0DUA0"/>